<evidence type="ECO:0000256" key="6">
    <source>
        <dbReference type="ARBA" id="ARBA00023004"/>
    </source>
</evidence>
<dbReference type="GO" id="GO:0005737">
    <property type="term" value="C:cytoplasm"/>
    <property type="evidence" value="ECO:0007669"/>
    <property type="project" value="TreeGrafter"/>
</dbReference>
<dbReference type="SUPFAM" id="SSF54862">
    <property type="entry name" value="4Fe-4S ferredoxins"/>
    <property type="match status" value="1"/>
</dbReference>
<evidence type="ECO:0000256" key="2">
    <source>
        <dbReference type="ARBA" id="ARBA00022448"/>
    </source>
</evidence>
<proteinExistence type="predicted"/>
<evidence type="ECO:0000256" key="5">
    <source>
        <dbReference type="ARBA" id="ARBA00022982"/>
    </source>
</evidence>
<dbReference type="Pfam" id="PF00037">
    <property type="entry name" value="Fer4"/>
    <property type="match status" value="1"/>
</dbReference>
<dbReference type="PANTHER" id="PTHR24960">
    <property type="entry name" value="PHOTOSYSTEM I IRON-SULFUR CENTER-RELATED"/>
    <property type="match status" value="1"/>
</dbReference>
<name>A0A060H7V2_XYLFS</name>
<evidence type="ECO:0000256" key="4">
    <source>
        <dbReference type="ARBA" id="ARBA00022723"/>
    </source>
</evidence>
<evidence type="ECO:0000313" key="10">
    <source>
        <dbReference type="Proteomes" id="UP000027215"/>
    </source>
</evidence>
<dbReference type="GO" id="GO:0046872">
    <property type="term" value="F:metal ion binding"/>
    <property type="evidence" value="ECO:0007669"/>
    <property type="project" value="UniProtKB-KW"/>
</dbReference>
<dbReference type="InterPro" id="IPR017896">
    <property type="entry name" value="4Fe4S_Fe-S-bd"/>
</dbReference>
<dbReference type="PATRIC" id="fig|155920.8.peg.592"/>
<dbReference type="Gene3D" id="3.30.70.20">
    <property type="match status" value="1"/>
</dbReference>
<evidence type="ECO:0000256" key="3">
    <source>
        <dbReference type="ARBA" id="ARBA00022485"/>
    </source>
</evidence>
<evidence type="ECO:0000256" key="7">
    <source>
        <dbReference type="ARBA" id="ARBA00023014"/>
    </source>
</evidence>
<dbReference type="FunFam" id="3.30.70.20:FF:000045">
    <property type="entry name" value="Ferredoxin, 4Fe-4S"/>
    <property type="match status" value="1"/>
</dbReference>
<comment type="cofactor">
    <cofactor evidence="1">
        <name>[4Fe-4S] cluster</name>
        <dbReference type="ChEBI" id="CHEBI:49883"/>
    </cofactor>
</comment>
<dbReference type="HOGENOM" id="CLU_139698_11_0_6"/>
<dbReference type="KEGG" id="xfs:D934_02450"/>
<keyword evidence="6" id="KW-0408">Iron</keyword>
<dbReference type="PROSITE" id="PS00198">
    <property type="entry name" value="4FE4S_FER_1"/>
    <property type="match status" value="1"/>
</dbReference>
<dbReference type="GO" id="GO:0051539">
    <property type="term" value="F:4 iron, 4 sulfur cluster binding"/>
    <property type="evidence" value="ECO:0007669"/>
    <property type="project" value="UniProtKB-KW"/>
</dbReference>
<dbReference type="InterPro" id="IPR047927">
    <property type="entry name" value="YfhL-like"/>
</dbReference>
<dbReference type="InterPro" id="IPR017900">
    <property type="entry name" value="4Fe4S_Fe_S_CS"/>
</dbReference>
<evidence type="ECO:0000256" key="1">
    <source>
        <dbReference type="ARBA" id="ARBA00001966"/>
    </source>
</evidence>
<accession>A0A060H7V2</accession>
<keyword evidence="5" id="KW-0249">Electron transport</keyword>
<dbReference type="Proteomes" id="UP000027215">
    <property type="component" value="Chromosome"/>
</dbReference>
<dbReference type="AlphaFoldDB" id="A0A060H7V2"/>
<dbReference type="InterPro" id="IPR050157">
    <property type="entry name" value="PSI_iron-sulfur_center"/>
</dbReference>
<dbReference type="PROSITE" id="PS51379">
    <property type="entry name" value="4FE4S_FER_2"/>
    <property type="match status" value="2"/>
</dbReference>
<keyword evidence="3" id="KW-0004">4Fe-4S</keyword>
<keyword evidence="4" id="KW-0479">Metal-binding</keyword>
<dbReference type="PANTHER" id="PTHR24960:SF79">
    <property type="entry name" value="PHOTOSYSTEM I IRON-SULFUR CENTER"/>
    <property type="match status" value="1"/>
</dbReference>
<evidence type="ECO:0000313" key="9">
    <source>
        <dbReference type="EMBL" id="AIC09421.1"/>
    </source>
</evidence>
<keyword evidence="2" id="KW-0813">Transport</keyword>
<organism evidence="9 10">
    <name type="scientific">Xylella fastidiosa subsp. sandyi Ann-1</name>
    <dbReference type="NCBI Taxonomy" id="155920"/>
    <lineage>
        <taxon>Bacteria</taxon>
        <taxon>Pseudomonadati</taxon>
        <taxon>Pseudomonadota</taxon>
        <taxon>Gammaproteobacteria</taxon>
        <taxon>Lysobacterales</taxon>
        <taxon>Lysobacteraceae</taxon>
        <taxon>Xylella</taxon>
    </lineage>
</organism>
<protein>
    <submittedName>
        <fullName evidence="9">Ferredoxin</fullName>
    </submittedName>
</protein>
<keyword evidence="7" id="KW-0411">Iron-sulfur</keyword>
<reference evidence="9 10" key="1">
    <citation type="submission" date="2013-08" db="EMBL/GenBank/DDBJ databases">
        <authorList>
            <person name="Stouthamer R."/>
            <person name="Nunney L."/>
        </authorList>
    </citation>
    <scope>NUCLEOTIDE SEQUENCE [LARGE SCALE GENOMIC DNA]</scope>
    <source>
        <strain evidence="10">ann-1</strain>
    </source>
</reference>
<sequence>MRLYEYPRHGVSFDGLFAGICVFKRWWLRDVAVHDVVGLFFETSVMSLRINALCVNCDVCEPVCPNRAISMGETIYIIDPLRCTECVGHYDEPQCVVVCPVECIDPDPGLLETREQLLSKLQQLQRNDPELYEKESPDL</sequence>
<feature type="domain" description="4Fe-4S ferredoxin-type" evidence="8">
    <location>
        <begin position="76"/>
        <end position="109"/>
    </location>
</feature>
<gene>
    <name evidence="9" type="ORF">D934_02450</name>
</gene>
<dbReference type="NCBIfam" id="NF033683">
    <property type="entry name" value="di_4Fe-4S_YfhL"/>
    <property type="match status" value="1"/>
</dbReference>
<evidence type="ECO:0000259" key="8">
    <source>
        <dbReference type="PROSITE" id="PS51379"/>
    </source>
</evidence>
<dbReference type="EMBL" id="CP006696">
    <property type="protein sequence ID" value="AIC09421.1"/>
    <property type="molecule type" value="Genomic_DNA"/>
</dbReference>
<feature type="domain" description="4Fe-4S ferredoxin-type" evidence="8">
    <location>
        <begin position="46"/>
        <end position="74"/>
    </location>
</feature>